<accession>A0A0F9G090</accession>
<organism evidence="1">
    <name type="scientific">marine sediment metagenome</name>
    <dbReference type="NCBI Taxonomy" id="412755"/>
    <lineage>
        <taxon>unclassified sequences</taxon>
        <taxon>metagenomes</taxon>
        <taxon>ecological metagenomes</taxon>
    </lineage>
</organism>
<dbReference type="AlphaFoldDB" id="A0A0F9G090"/>
<protein>
    <submittedName>
        <fullName evidence="1">Uncharacterized protein</fullName>
    </submittedName>
</protein>
<name>A0A0F9G090_9ZZZZ</name>
<evidence type="ECO:0000313" key="1">
    <source>
        <dbReference type="EMBL" id="KKL56792.1"/>
    </source>
</evidence>
<proteinExistence type="predicted"/>
<reference evidence="1" key="1">
    <citation type="journal article" date="2015" name="Nature">
        <title>Complex archaea that bridge the gap between prokaryotes and eukaryotes.</title>
        <authorList>
            <person name="Spang A."/>
            <person name="Saw J.H."/>
            <person name="Jorgensen S.L."/>
            <person name="Zaremba-Niedzwiedzka K."/>
            <person name="Martijn J."/>
            <person name="Lind A.E."/>
            <person name="van Eijk R."/>
            <person name="Schleper C."/>
            <person name="Guy L."/>
            <person name="Ettema T.J."/>
        </authorList>
    </citation>
    <scope>NUCLEOTIDE SEQUENCE</scope>
</reference>
<comment type="caution">
    <text evidence="1">The sequence shown here is derived from an EMBL/GenBank/DDBJ whole genome shotgun (WGS) entry which is preliminary data.</text>
</comment>
<dbReference type="EMBL" id="LAZR01030376">
    <property type="protein sequence ID" value="KKL56792.1"/>
    <property type="molecule type" value="Genomic_DNA"/>
</dbReference>
<sequence>MCYICEAKGHVGANYKAANREITKAVQIVGKPDRSWGNTHNWLTMPTKRLWGADNLKAYAKGVSS</sequence>
<gene>
    <name evidence="1" type="ORF">LCGC14_2241920</name>
</gene>